<dbReference type="InterPro" id="IPR000175">
    <property type="entry name" value="Na/ntran_symport"/>
</dbReference>
<dbReference type="EMBL" id="LR899611">
    <property type="protein sequence ID" value="CAD7241086.1"/>
    <property type="molecule type" value="Genomic_DNA"/>
</dbReference>
<dbReference type="SUPFAM" id="SSF161070">
    <property type="entry name" value="SNF-like"/>
    <property type="match status" value="1"/>
</dbReference>
<evidence type="ECO:0000256" key="4">
    <source>
        <dbReference type="ARBA" id="ARBA00022692"/>
    </source>
</evidence>
<feature type="transmembrane region" description="Helical" evidence="11">
    <location>
        <begin position="103"/>
        <end position="125"/>
    </location>
</feature>
<accession>A0A7R8X7G7</accession>
<evidence type="ECO:0000313" key="13">
    <source>
        <dbReference type="Proteomes" id="UP000677054"/>
    </source>
</evidence>
<reference evidence="12" key="1">
    <citation type="submission" date="2020-11" db="EMBL/GenBank/DDBJ databases">
        <authorList>
            <person name="Tran Van P."/>
        </authorList>
    </citation>
    <scope>NUCLEOTIDE SEQUENCE</scope>
</reference>
<feature type="transmembrane region" description="Helical" evidence="11">
    <location>
        <begin position="547"/>
        <end position="569"/>
    </location>
</feature>
<keyword evidence="7 11" id="KW-0472">Membrane</keyword>
<dbReference type="GO" id="GO:0015375">
    <property type="term" value="F:glycine:sodium symporter activity"/>
    <property type="evidence" value="ECO:0007669"/>
    <property type="project" value="TreeGrafter"/>
</dbReference>
<dbReference type="PANTHER" id="PTHR11616:SF313">
    <property type="entry name" value="TRANSPORTER"/>
    <property type="match status" value="1"/>
</dbReference>
<evidence type="ECO:0000256" key="6">
    <source>
        <dbReference type="ARBA" id="ARBA00022989"/>
    </source>
</evidence>
<feature type="transmembrane region" description="Helical" evidence="11">
    <location>
        <begin position="431"/>
        <end position="451"/>
    </location>
</feature>
<name>A0A7R8X7G7_9CRUS</name>
<evidence type="ECO:0000256" key="5">
    <source>
        <dbReference type="ARBA" id="ARBA00022847"/>
    </source>
</evidence>
<sequence>MSNKYKVNYLEVEQGMRRDDSTSSFGSVTLRPYTEVNWDECSVAMSQAPLAPQMGESPFLEEPDRGNWTGKFDFLLSLLGYSVGLGNVWRFPYLCYKNGGGAFLLPFVIMLVVAGLPLMFMELSLGQYVSLGPIGLFEKLCPLLHGLGWGMVIISSIVMLYYNMIIAWTLFYMFASWTSVIPWTHCEPEWSTETCYSYEDADNCMKLNGTYYNRSCFDSETSIALNLTLLVQNRTKETPASQYFNNYVLGLSEGIESSGEPRWQLVLCLLLAWSIVFLCLSKGVQTSGKVVYFTALFPYVVLVILFFRGVTLPGAGTGIIYYLTPSWDRLTSAEVWGDAAVQIFFALSPAWGGLITLASYNKFNNNCLKDAVIVAISNVMTSFFAGFVVFAVIGYLAYELDKEIKHVVDDGAGLAFVVYPQVVTRLPLAPLWAFLFFFMLLTLGLDSQFALMETVTTALMDFFPMLRIHKVLVVAAVSFAGFLGGIIFCTNGGVYWLQLMDHYAANWSVLLIATAECVLMGWWYGAENFLRDIQEMMGKMSPRWVKFWAIVWKYITPVVLMFVLVFNWIQYEPASFGENYVFPLWANVIGWCTALTPMAAILLIAIHKFCTAEGTFLHRLWTLMLPTSDWGPEHSRKEALSRPASTIMNGHPSSGGMFAGLNHGLPSIPEIQTSHEDDQLSYSEQAEKPEVDGEKVAHFIFESSM</sequence>
<protein>
    <recommendedName>
        <fullName evidence="10">Transporter</fullName>
    </recommendedName>
</protein>
<dbReference type="GO" id="GO:0046872">
    <property type="term" value="F:metal ion binding"/>
    <property type="evidence" value="ECO:0007669"/>
    <property type="project" value="UniProtKB-KW"/>
</dbReference>
<feature type="binding site" evidence="8">
    <location>
        <position position="447"/>
    </location>
    <ligand>
        <name>Na(+)</name>
        <dbReference type="ChEBI" id="CHEBI:29101"/>
        <label>1</label>
    </ligand>
</feature>
<evidence type="ECO:0000256" key="11">
    <source>
        <dbReference type="SAM" id="Phobius"/>
    </source>
</evidence>
<dbReference type="AlphaFoldDB" id="A0A7R8X7G7"/>
<keyword evidence="5 10" id="KW-0769">Symport</keyword>
<dbReference type="PROSITE" id="PS00610">
    <property type="entry name" value="NA_NEUROTRAN_SYMP_1"/>
    <property type="match status" value="1"/>
</dbReference>
<feature type="transmembrane region" description="Helical" evidence="11">
    <location>
        <begin position="372"/>
        <end position="398"/>
    </location>
</feature>
<feature type="binding site" evidence="8">
    <location>
        <position position="83"/>
    </location>
    <ligand>
        <name>Na(+)</name>
        <dbReference type="ChEBI" id="CHEBI:29101"/>
        <label>1</label>
    </ligand>
</feature>
<dbReference type="PANTHER" id="PTHR11616">
    <property type="entry name" value="SODIUM/CHLORIDE DEPENDENT TRANSPORTER"/>
    <property type="match status" value="1"/>
</dbReference>
<feature type="transmembrane region" description="Helical" evidence="11">
    <location>
        <begin position="343"/>
        <end position="360"/>
    </location>
</feature>
<comment type="similarity">
    <text evidence="2 10">Belongs to the sodium:neurotransmitter symporter (SNF) (TC 2.A.22) family.</text>
</comment>
<dbReference type="Pfam" id="PF00209">
    <property type="entry name" value="SNF"/>
    <property type="match status" value="1"/>
</dbReference>
<keyword evidence="6 11" id="KW-1133">Transmembrane helix</keyword>
<dbReference type="PRINTS" id="PR00176">
    <property type="entry name" value="NANEUSMPORT"/>
</dbReference>
<evidence type="ECO:0000256" key="8">
    <source>
        <dbReference type="PIRSR" id="PIRSR600175-1"/>
    </source>
</evidence>
<feature type="transmembrane region" description="Helical" evidence="11">
    <location>
        <begin position="146"/>
        <end position="174"/>
    </location>
</feature>
<proteinExistence type="inferred from homology"/>
<dbReference type="OrthoDB" id="6354857at2759"/>
<feature type="binding site" evidence="8">
    <location>
        <position position="80"/>
    </location>
    <ligand>
        <name>Na(+)</name>
        <dbReference type="ChEBI" id="CHEBI:29101"/>
        <label>1</label>
    </ligand>
</feature>
<feature type="binding site" evidence="8">
    <location>
        <position position="378"/>
    </location>
    <ligand>
        <name>Na(+)</name>
        <dbReference type="ChEBI" id="CHEBI:29101"/>
        <label>1</label>
    </ligand>
</feature>
<evidence type="ECO:0000313" key="12">
    <source>
        <dbReference type="EMBL" id="CAD7241086.1"/>
    </source>
</evidence>
<keyword evidence="9" id="KW-1015">Disulfide bond</keyword>
<comment type="subcellular location">
    <subcellularLocation>
        <location evidence="1">Membrane</location>
        <topology evidence="1">Multi-pass membrane protein</topology>
    </subcellularLocation>
</comment>
<evidence type="ECO:0000256" key="10">
    <source>
        <dbReference type="RuleBase" id="RU003732"/>
    </source>
</evidence>
<feature type="transmembrane region" description="Helical" evidence="11">
    <location>
        <begin position="584"/>
        <end position="606"/>
    </location>
</feature>
<keyword evidence="3 10" id="KW-0813">Transport</keyword>
<dbReference type="PROSITE" id="PS50267">
    <property type="entry name" value="NA_NEUROTRAN_SYMP_3"/>
    <property type="match status" value="1"/>
</dbReference>
<feature type="transmembrane region" description="Helical" evidence="11">
    <location>
        <begin position="296"/>
        <end position="323"/>
    </location>
</feature>
<evidence type="ECO:0000256" key="9">
    <source>
        <dbReference type="PIRSR" id="PIRSR600175-2"/>
    </source>
</evidence>
<organism evidence="12">
    <name type="scientific">Darwinula stevensoni</name>
    <dbReference type="NCBI Taxonomy" id="69355"/>
    <lineage>
        <taxon>Eukaryota</taxon>
        <taxon>Metazoa</taxon>
        <taxon>Ecdysozoa</taxon>
        <taxon>Arthropoda</taxon>
        <taxon>Crustacea</taxon>
        <taxon>Oligostraca</taxon>
        <taxon>Ostracoda</taxon>
        <taxon>Podocopa</taxon>
        <taxon>Podocopida</taxon>
        <taxon>Darwinulocopina</taxon>
        <taxon>Darwinuloidea</taxon>
        <taxon>Darwinulidae</taxon>
        <taxon>Darwinula</taxon>
    </lineage>
</organism>
<evidence type="ECO:0000256" key="7">
    <source>
        <dbReference type="ARBA" id="ARBA00023136"/>
    </source>
</evidence>
<feature type="binding site" evidence="8">
    <location>
        <position position="446"/>
    </location>
    <ligand>
        <name>Na(+)</name>
        <dbReference type="ChEBI" id="CHEBI:29101"/>
        <label>1</label>
    </ligand>
</feature>
<feature type="transmembrane region" description="Helical" evidence="11">
    <location>
        <begin position="503"/>
        <end position="526"/>
    </location>
</feature>
<keyword evidence="4 10" id="KW-0812">Transmembrane</keyword>
<evidence type="ECO:0000256" key="3">
    <source>
        <dbReference type="ARBA" id="ARBA00022448"/>
    </source>
</evidence>
<dbReference type="EMBL" id="CAJPEV010000094">
    <property type="protein sequence ID" value="CAG0880461.1"/>
    <property type="molecule type" value="Genomic_DNA"/>
</dbReference>
<feature type="binding site" evidence="8">
    <location>
        <position position="87"/>
    </location>
    <ligand>
        <name>Na(+)</name>
        <dbReference type="ChEBI" id="CHEBI:29101"/>
        <label>1</label>
    </ligand>
</feature>
<gene>
    <name evidence="12" type="ORF">DSTB1V02_LOCUS1088</name>
</gene>
<evidence type="ECO:0000256" key="2">
    <source>
        <dbReference type="ARBA" id="ARBA00006459"/>
    </source>
</evidence>
<dbReference type="NCBIfam" id="NF037979">
    <property type="entry name" value="Na_transp"/>
    <property type="match status" value="1"/>
</dbReference>
<keyword evidence="13" id="KW-1185">Reference proteome</keyword>
<feature type="binding site" evidence="8">
    <location>
        <position position="443"/>
    </location>
    <ligand>
        <name>Na(+)</name>
        <dbReference type="ChEBI" id="CHEBI:29101"/>
        <label>1</label>
    </ligand>
</feature>
<dbReference type="GO" id="GO:0005886">
    <property type="term" value="C:plasma membrane"/>
    <property type="evidence" value="ECO:0007669"/>
    <property type="project" value="TreeGrafter"/>
</dbReference>
<feature type="disulfide bond" evidence="9">
    <location>
        <begin position="186"/>
        <end position="195"/>
    </location>
</feature>
<dbReference type="Proteomes" id="UP000677054">
    <property type="component" value="Unassembled WGS sequence"/>
</dbReference>
<keyword evidence="8" id="KW-0915">Sodium</keyword>
<evidence type="ECO:0000256" key="1">
    <source>
        <dbReference type="ARBA" id="ARBA00004141"/>
    </source>
</evidence>
<keyword evidence="8" id="KW-0479">Metal-binding</keyword>
<dbReference type="InterPro" id="IPR037272">
    <property type="entry name" value="SNS_sf"/>
</dbReference>
<feature type="transmembrane region" description="Helical" evidence="11">
    <location>
        <begin position="471"/>
        <end position="497"/>
    </location>
</feature>